<reference evidence="1 2" key="1">
    <citation type="submission" date="2021-06" db="EMBL/GenBank/DDBJ databases">
        <title>Caerostris extrusa draft genome.</title>
        <authorList>
            <person name="Kono N."/>
            <person name="Arakawa K."/>
        </authorList>
    </citation>
    <scope>NUCLEOTIDE SEQUENCE [LARGE SCALE GENOMIC DNA]</scope>
</reference>
<dbReference type="AlphaFoldDB" id="A0AAV4X4B7"/>
<dbReference type="Proteomes" id="UP001054945">
    <property type="component" value="Unassembled WGS sequence"/>
</dbReference>
<name>A0AAV4X4B7_CAEEX</name>
<proteinExistence type="predicted"/>
<protein>
    <submittedName>
        <fullName evidence="1">Uncharacterized protein</fullName>
    </submittedName>
</protein>
<sequence>MYVKENKNKSKLYAAANYARSLFSCHIVWMRTIGMNLWRRLDGRMEGDELETVVVMATGCCGCSVLRKTWCRLE</sequence>
<gene>
    <name evidence="1" type="ORF">CEXT_326081</name>
</gene>
<keyword evidence="2" id="KW-1185">Reference proteome</keyword>
<evidence type="ECO:0000313" key="2">
    <source>
        <dbReference type="Proteomes" id="UP001054945"/>
    </source>
</evidence>
<comment type="caution">
    <text evidence="1">The sequence shown here is derived from an EMBL/GenBank/DDBJ whole genome shotgun (WGS) entry which is preliminary data.</text>
</comment>
<accession>A0AAV4X4B7</accession>
<dbReference type="EMBL" id="BPLR01017115">
    <property type="protein sequence ID" value="GIY88876.1"/>
    <property type="molecule type" value="Genomic_DNA"/>
</dbReference>
<evidence type="ECO:0000313" key="1">
    <source>
        <dbReference type="EMBL" id="GIY88876.1"/>
    </source>
</evidence>
<organism evidence="1 2">
    <name type="scientific">Caerostris extrusa</name>
    <name type="common">Bark spider</name>
    <name type="synonym">Caerostris bankana</name>
    <dbReference type="NCBI Taxonomy" id="172846"/>
    <lineage>
        <taxon>Eukaryota</taxon>
        <taxon>Metazoa</taxon>
        <taxon>Ecdysozoa</taxon>
        <taxon>Arthropoda</taxon>
        <taxon>Chelicerata</taxon>
        <taxon>Arachnida</taxon>
        <taxon>Araneae</taxon>
        <taxon>Araneomorphae</taxon>
        <taxon>Entelegynae</taxon>
        <taxon>Araneoidea</taxon>
        <taxon>Araneidae</taxon>
        <taxon>Caerostris</taxon>
    </lineage>
</organism>